<feature type="compositionally biased region" description="Polar residues" evidence="1">
    <location>
        <begin position="22"/>
        <end position="31"/>
    </location>
</feature>
<feature type="compositionally biased region" description="Polar residues" evidence="1">
    <location>
        <begin position="49"/>
        <end position="61"/>
    </location>
</feature>
<evidence type="ECO:0000313" key="2">
    <source>
        <dbReference type="Proteomes" id="UP000095287"/>
    </source>
</evidence>
<dbReference type="WBParaSite" id="L893_g11149.t1">
    <property type="protein sequence ID" value="L893_g11149.t1"/>
    <property type="gene ID" value="L893_g11149"/>
</dbReference>
<evidence type="ECO:0000256" key="1">
    <source>
        <dbReference type="SAM" id="MobiDB-lite"/>
    </source>
</evidence>
<feature type="region of interest" description="Disordered" evidence="1">
    <location>
        <begin position="1"/>
        <end position="94"/>
    </location>
</feature>
<reference evidence="3" key="1">
    <citation type="submission" date="2016-11" db="UniProtKB">
        <authorList>
            <consortium name="WormBaseParasite"/>
        </authorList>
    </citation>
    <scope>IDENTIFICATION</scope>
</reference>
<dbReference type="AlphaFoldDB" id="A0A1I7Y0C2"/>
<name>A0A1I7Y0C2_9BILA</name>
<feature type="compositionally biased region" description="Acidic residues" evidence="1">
    <location>
        <begin position="74"/>
        <end position="94"/>
    </location>
</feature>
<keyword evidence="2" id="KW-1185">Reference proteome</keyword>
<dbReference type="Proteomes" id="UP000095287">
    <property type="component" value="Unplaced"/>
</dbReference>
<sequence>MEHEVSESVTFTARSPEWKMECSNSSTTPPSESDVASPASVEACAAGSPSESIASVPSQGKTEAAETLLAMAEDTVEPQIDDSFNEEDWLAPRT</sequence>
<evidence type="ECO:0000313" key="3">
    <source>
        <dbReference type="WBParaSite" id="L893_g11149.t1"/>
    </source>
</evidence>
<organism evidence="2 3">
    <name type="scientific">Steinernema glaseri</name>
    <dbReference type="NCBI Taxonomy" id="37863"/>
    <lineage>
        <taxon>Eukaryota</taxon>
        <taxon>Metazoa</taxon>
        <taxon>Ecdysozoa</taxon>
        <taxon>Nematoda</taxon>
        <taxon>Chromadorea</taxon>
        <taxon>Rhabditida</taxon>
        <taxon>Tylenchina</taxon>
        <taxon>Panagrolaimomorpha</taxon>
        <taxon>Strongyloidoidea</taxon>
        <taxon>Steinernematidae</taxon>
        <taxon>Steinernema</taxon>
    </lineage>
</organism>
<protein>
    <submittedName>
        <fullName evidence="3">Uncharacterized protein</fullName>
    </submittedName>
</protein>
<accession>A0A1I7Y0C2</accession>
<proteinExistence type="predicted"/>